<proteinExistence type="predicted"/>
<reference evidence="1" key="2">
    <citation type="journal article" date="2015" name="Fish Shellfish Immunol.">
        <title>Early steps in the European eel (Anguilla anguilla)-Vibrio vulnificus interaction in the gills: Role of the RtxA13 toxin.</title>
        <authorList>
            <person name="Callol A."/>
            <person name="Pajuelo D."/>
            <person name="Ebbesson L."/>
            <person name="Teles M."/>
            <person name="MacKenzie S."/>
            <person name="Amaro C."/>
        </authorList>
    </citation>
    <scope>NUCLEOTIDE SEQUENCE</scope>
</reference>
<evidence type="ECO:0000313" key="1">
    <source>
        <dbReference type="EMBL" id="JAH23997.1"/>
    </source>
</evidence>
<organism evidence="1">
    <name type="scientific">Anguilla anguilla</name>
    <name type="common">European freshwater eel</name>
    <name type="synonym">Muraena anguilla</name>
    <dbReference type="NCBI Taxonomy" id="7936"/>
    <lineage>
        <taxon>Eukaryota</taxon>
        <taxon>Metazoa</taxon>
        <taxon>Chordata</taxon>
        <taxon>Craniata</taxon>
        <taxon>Vertebrata</taxon>
        <taxon>Euteleostomi</taxon>
        <taxon>Actinopterygii</taxon>
        <taxon>Neopterygii</taxon>
        <taxon>Teleostei</taxon>
        <taxon>Anguilliformes</taxon>
        <taxon>Anguillidae</taxon>
        <taxon>Anguilla</taxon>
    </lineage>
</organism>
<reference evidence="1" key="1">
    <citation type="submission" date="2014-11" db="EMBL/GenBank/DDBJ databases">
        <authorList>
            <person name="Amaro Gonzalez C."/>
        </authorList>
    </citation>
    <scope>NUCLEOTIDE SEQUENCE</scope>
</reference>
<name>A0A0E9R5F5_ANGAN</name>
<dbReference type="AlphaFoldDB" id="A0A0E9R5F5"/>
<accession>A0A0E9R5F5</accession>
<protein>
    <submittedName>
        <fullName evidence="1">Uncharacterized protein</fullName>
    </submittedName>
</protein>
<sequence length="18" mass="2100">MLTCTEYNFLFAFCVSLP</sequence>
<dbReference type="EMBL" id="GBXM01084580">
    <property type="protein sequence ID" value="JAH23997.1"/>
    <property type="molecule type" value="Transcribed_RNA"/>
</dbReference>